<dbReference type="SUPFAM" id="SSF56801">
    <property type="entry name" value="Acetyl-CoA synthetase-like"/>
    <property type="match status" value="1"/>
</dbReference>
<comment type="caution">
    <text evidence="5">The sequence shown here is derived from an EMBL/GenBank/DDBJ whole genome shotgun (WGS) entry which is preliminary data.</text>
</comment>
<evidence type="ECO:0000313" key="5">
    <source>
        <dbReference type="EMBL" id="PYF02881.1"/>
    </source>
</evidence>
<dbReference type="OrthoDB" id="9803968at2"/>
<reference evidence="5 6" key="1">
    <citation type="submission" date="2018-06" db="EMBL/GenBank/DDBJ databases">
        <title>Genomic Encyclopedia of Archaeal and Bacterial Type Strains, Phase II (KMG-II): from individual species to whole genera.</title>
        <authorList>
            <person name="Goeker M."/>
        </authorList>
    </citation>
    <scope>NUCLEOTIDE SEQUENCE [LARGE SCALE GENOMIC DNA]</scope>
    <source>
        <strain evidence="5 6">JCM 11668</strain>
    </source>
</reference>
<keyword evidence="6" id="KW-1185">Reference proteome</keyword>
<dbReference type="Gene3D" id="3.30.300.30">
    <property type="match status" value="1"/>
</dbReference>
<dbReference type="GO" id="GO:0006631">
    <property type="term" value="P:fatty acid metabolic process"/>
    <property type="evidence" value="ECO:0007669"/>
    <property type="project" value="TreeGrafter"/>
</dbReference>
<evidence type="ECO:0000313" key="6">
    <source>
        <dbReference type="Proteomes" id="UP000248148"/>
    </source>
</evidence>
<evidence type="ECO:0000256" key="2">
    <source>
        <dbReference type="ARBA" id="ARBA00022598"/>
    </source>
</evidence>
<name>A0A318TDC2_9BRAD</name>
<comment type="similarity">
    <text evidence="1">Belongs to the ATP-dependent AMP-binding enzyme family.</text>
</comment>
<evidence type="ECO:0000259" key="3">
    <source>
        <dbReference type="Pfam" id="PF00501"/>
    </source>
</evidence>
<dbReference type="InterPro" id="IPR025110">
    <property type="entry name" value="AMP-bd_C"/>
</dbReference>
<dbReference type="Gene3D" id="3.40.50.12780">
    <property type="entry name" value="N-terminal domain of ligase-like"/>
    <property type="match status" value="1"/>
</dbReference>
<feature type="domain" description="AMP-dependent synthetase/ligase" evidence="3">
    <location>
        <begin position="13"/>
        <end position="363"/>
    </location>
</feature>
<dbReference type="InterPro" id="IPR045851">
    <property type="entry name" value="AMP-bd_C_sf"/>
</dbReference>
<dbReference type="Pfam" id="PF13193">
    <property type="entry name" value="AMP-binding_C"/>
    <property type="match status" value="1"/>
</dbReference>
<dbReference type="Proteomes" id="UP000248148">
    <property type="component" value="Unassembled WGS sequence"/>
</dbReference>
<sequence length="503" mass="54021">MALNEFTFADVYRRNAALYPERTAFVFQDRRLTHQDYLNRAERIAAGLLREGIKPGDRVAILAQNCPEMVELIGAVAITGAILLPVNFRLNAEEIGYVLADGAPSLVVAGAEYQQLIAGIAPSLSSVRRYFGIGGHGAPFVPFSELDSADALPSELAVRADDGFVIIHTAAVGGKPRGALLSQANLLIGQSPLIQALALSEQDVNYGALPLFHVTGLGLMLTLQQVGGASVIAAKFDAAQAARDIAAEKATLLAEFAPMLGNLLDQAQSGELASLRAVTGLDTPDTIERFEAAYPQARFWALYGQSETSGIATFSPYRERPKSAGRPLFWRTLAVVDGDDRPLPAQQTGEIVLRGPTVFKGYWNNAAATAHTFRNGWHHTGDMGFFDDDGFLWYAGRAPEKELIKTGGENVYPAEVENAIRQHPDIVAVVVIGVPDPQWSEAIKAVCVRRDGGSVTGAEIAEFVGAQIARYKKPKHVVFVDELPKNAKGEIDRAAVKAAHGQG</sequence>
<dbReference type="Pfam" id="PF00501">
    <property type="entry name" value="AMP-binding"/>
    <property type="match status" value="1"/>
</dbReference>
<dbReference type="EMBL" id="QJTI01000009">
    <property type="protein sequence ID" value="PYF02881.1"/>
    <property type="molecule type" value="Genomic_DNA"/>
</dbReference>
<organism evidence="5 6">
    <name type="scientific">Rhodopseudomonas faecalis</name>
    <dbReference type="NCBI Taxonomy" id="99655"/>
    <lineage>
        <taxon>Bacteria</taxon>
        <taxon>Pseudomonadati</taxon>
        <taxon>Pseudomonadota</taxon>
        <taxon>Alphaproteobacteria</taxon>
        <taxon>Hyphomicrobiales</taxon>
        <taxon>Nitrobacteraceae</taxon>
        <taxon>Rhodopseudomonas</taxon>
    </lineage>
</organism>
<dbReference type="PANTHER" id="PTHR43201">
    <property type="entry name" value="ACYL-COA SYNTHETASE"/>
    <property type="match status" value="1"/>
</dbReference>
<dbReference type="AlphaFoldDB" id="A0A318TDC2"/>
<dbReference type="InterPro" id="IPR000873">
    <property type="entry name" value="AMP-dep_synth/lig_dom"/>
</dbReference>
<feature type="domain" description="AMP-binding enzyme C-terminal" evidence="4">
    <location>
        <begin position="415"/>
        <end position="489"/>
    </location>
</feature>
<dbReference type="InterPro" id="IPR042099">
    <property type="entry name" value="ANL_N_sf"/>
</dbReference>
<protein>
    <submittedName>
        <fullName evidence="5">Acyl-CoA synthetase (AMP-forming)/AMP-acid ligase II</fullName>
    </submittedName>
</protein>
<dbReference type="PANTHER" id="PTHR43201:SF5">
    <property type="entry name" value="MEDIUM-CHAIN ACYL-COA LIGASE ACSF2, MITOCHONDRIAL"/>
    <property type="match status" value="1"/>
</dbReference>
<evidence type="ECO:0000256" key="1">
    <source>
        <dbReference type="ARBA" id="ARBA00006432"/>
    </source>
</evidence>
<gene>
    <name evidence="5" type="ORF">BJ122_10911</name>
</gene>
<dbReference type="GO" id="GO:0031956">
    <property type="term" value="F:medium-chain fatty acid-CoA ligase activity"/>
    <property type="evidence" value="ECO:0007669"/>
    <property type="project" value="TreeGrafter"/>
</dbReference>
<proteinExistence type="inferred from homology"/>
<keyword evidence="2 5" id="KW-0436">Ligase</keyword>
<accession>A0A318TDC2</accession>
<dbReference type="RefSeq" id="WP_110780734.1">
    <property type="nucleotide sequence ID" value="NZ_QJTI01000009.1"/>
</dbReference>
<evidence type="ECO:0000259" key="4">
    <source>
        <dbReference type="Pfam" id="PF13193"/>
    </source>
</evidence>